<dbReference type="EMBL" id="JYDH01000096">
    <property type="protein sequence ID" value="KRY32538.1"/>
    <property type="molecule type" value="Genomic_DNA"/>
</dbReference>
<organism evidence="2 3">
    <name type="scientific">Trichinella spiralis</name>
    <name type="common">Trichina worm</name>
    <dbReference type="NCBI Taxonomy" id="6334"/>
    <lineage>
        <taxon>Eukaryota</taxon>
        <taxon>Metazoa</taxon>
        <taxon>Ecdysozoa</taxon>
        <taxon>Nematoda</taxon>
        <taxon>Enoplea</taxon>
        <taxon>Dorylaimia</taxon>
        <taxon>Trichinellida</taxon>
        <taxon>Trichinellidae</taxon>
        <taxon>Trichinella</taxon>
    </lineage>
</organism>
<evidence type="ECO:0000256" key="1">
    <source>
        <dbReference type="SAM" id="MobiDB-lite"/>
    </source>
</evidence>
<comment type="caution">
    <text evidence="2">The sequence shown here is derived from an EMBL/GenBank/DDBJ whole genome shotgun (WGS) entry which is preliminary data.</text>
</comment>
<feature type="region of interest" description="Disordered" evidence="1">
    <location>
        <begin position="1"/>
        <end position="31"/>
    </location>
</feature>
<evidence type="ECO:0000313" key="3">
    <source>
        <dbReference type="Proteomes" id="UP000054776"/>
    </source>
</evidence>
<dbReference type="AlphaFoldDB" id="A0A0V1B6H8"/>
<keyword evidence="3" id="KW-1185">Reference proteome</keyword>
<name>A0A0V1B6H8_TRISP</name>
<dbReference type="OrthoDB" id="8057979at2759"/>
<sequence length="150" mass="15918">MTAQRNPPVDIGPSSPSDDCANNPVGMPNESARESGLLQVGRVVATSRLSWLHPFVDEEGFLRVGGRLENSELSTHMKHPVILPGDHADTDQTLPRAATTRWDHAYAGSSETAILGAEGTRPSEEGNLELFCLSACNGQTDPAENGGLAI</sequence>
<gene>
    <name evidence="2" type="ORF">T01_11856</name>
</gene>
<proteinExistence type="predicted"/>
<accession>A0A0V1B6H8</accession>
<reference evidence="2 3" key="1">
    <citation type="submission" date="2015-01" db="EMBL/GenBank/DDBJ databases">
        <title>Evolution of Trichinella species and genotypes.</title>
        <authorList>
            <person name="Korhonen P.K."/>
            <person name="Edoardo P."/>
            <person name="Giuseppe L.R."/>
            <person name="Gasser R.B."/>
        </authorList>
    </citation>
    <scope>NUCLEOTIDE SEQUENCE [LARGE SCALE GENOMIC DNA]</scope>
    <source>
        <strain evidence="2">ISS3</strain>
    </source>
</reference>
<dbReference type="InParanoid" id="A0A0V1B6H8"/>
<protein>
    <submittedName>
        <fullName evidence="2">Uncharacterized protein</fullName>
    </submittedName>
</protein>
<evidence type="ECO:0000313" key="2">
    <source>
        <dbReference type="EMBL" id="KRY32538.1"/>
    </source>
</evidence>
<dbReference type="Proteomes" id="UP000054776">
    <property type="component" value="Unassembled WGS sequence"/>
</dbReference>